<proteinExistence type="predicted"/>
<feature type="transmembrane region" description="Helical" evidence="1">
    <location>
        <begin position="98"/>
        <end position="119"/>
    </location>
</feature>
<keyword evidence="1" id="KW-0472">Membrane</keyword>
<sequence>MPQVIQRVSMWRYVLIGTILATLPALIALVTLLRGNHWYPAGDMAQAELHMRGFFDHPPLVGAAGRIVDDNGLQGSHPGPGLWVAMLPVYLLGGRSSGALMAAVASVHIASVATALWLAIRRGGKLFGGLIAIFCLAIIRASGPDFMIEPWNPWLAVLPFLVFVFLIGESISSSSTNQTRLRYLVGSVVVGSYCIQCHAGYVVLVGGAVVAALLTMLLGERTSADRLGKTTKAIGSTAGVFVLVWSPVLIDQWRRTPGNLTVLWQHFGSPSEPTIPLRDAVRVIATQMNVFGPWLTGPGAHAPSESWARYIGCFVFVALWVGATLVASRQHERVMLRWQMMLAGFLALGMLSILRIFGPYFEYTVRWFWILAGFTLAHSLLVLIRLTSGRSALPFIRQTKIVLLGSVLIATGVFASAVQAHDRAHLPGPTDSSIVGQLVPQALTRLESDKKYLLRMYDPYTLNATGFGSVLELERQGIHVGVEWFQAAAALPHRVMSENEADEILWVVVGPAISRANVDPTLTRIAYVNPRTAAEEAHAQQLLQDIAAGLIASGREDLVAALDTPGASLIFAEPPLPIDLAEMVKDLILLGQPVAMYSATPGVQVPSLEPDASLE</sequence>
<feature type="transmembrane region" description="Helical" evidence="1">
    <location>
        <begin position="154"/>
        <end position="172"/>
    </location>
</feature>
<reference evidence="3" key="1">
    <citation type="submission" date="2020-05" db="EMBL/GenBank/DDBJ databases">
        <authorList>
            <person name="Chiriac C."/>
            <person name="Salcher M."/>
            <person name="Ghai R."/>
            <person name="Kavagutti S V."/>
        </authorList>
    </citation>
    <scope>NUCLEOTIDE SEQUENCE</scope>
</reference>
<gene>
    <name evidence="2" type="ORF">UFOPK2658_00593</name>
    <name evidence="3" type="ORF">UFOPK2880_00982</name>
    <name evidence="4" type="ORF">UFOPK3004_00291</name>
    <name evidence="5" type="ORF">UFOPK3304_00220</name>
    <name evidence="6" type="ORF">UFOPK3494_00315</name>
    <name evidence="7" type="ORF">UFOPK4134_00278</name>
</gene>
<feature type="transmembrane region" description="Helical" evidence="1">
    <location>
        <begin position="367"/>
        <end position="387"/>
    </location>
</feature>
<evidence type="ECO:0000313" key="4">
    <source>
        <dbReference type="EMBL" id="CAB4794946.1"/>
    </source>
</evidence>
<dbReference type="EMBL" id="CAEZZP010000056">
    <property type="protein sequence ID" value="CAB4773903.1"/>
    <property type="molecule type" value="Genomic_DNA"/>
</dbReference>
<dbReference type="AlphaFoldDB" id="A0A6J6VSE3"/>
<dbReference type="EMBL" id="CAFAAL010000013">
    <property type="protein sequence ID" value="CAB4794946.1"/>
    <property type="molecule type" value="Genomic_DNA"/>
</dbReference>
<dbReference type="EMBL" id="CAEZYH010000015">
    <property type="protein sequence ID" value="CAB4714179.1"/>
    <property type="molecule type" value="Genomic_DNA"/>
</dbReference>
<accession>A0A6J6VSE3</accession>
<protein>
    <submittedName>
        <fullName evidence="3">Unannotated protein</fullName>
    </submittedName>
</protein>
<dbReference type="EMBL" id="CAFBLJ010000006">
    <property type="protein sequence ID" value="CAB4856842.1"/>
    <property type="molecule type" value="Genomic_DNA"/>
</dbReference>
<feature type="transmembrane region" description="Helical" evidence="1">
    <location>
        <begin position="307"/>
        <end position="328"/>
    </location>
</feature>
<keyword evidence="1" id="KW-0812">Transmembrane</keyword>
<evidence type="ECO:0000313" key="2">
    <source>
        <dbReference type="EMBL" id="CAB4714179.1"/>
    </source>
</evidence>
<feature type="transmembrane region" description="Helical" evidence="1">
    <location>
        <begin position="12"/>
        <end position="33"/>
    </location>
</feature>
<evidence type="ECO:0000313" key="7">
    <source>
        <dbReference type="EMBL" id="CAB5021042.1"/>
    </source>
</evidence>
<organism evidence="3">
    <name type="scientific">freshwater metagenome</name>
    <dbReference type="NCBI Taxonomy" id="449393"/>
    <lineage>
        <taxon>unclassified sequences</taxon>
        <taxon>metagenomes</taxon>
        <taxon>ecological metagenomes</taxon>
    </lineage>
</organism>
<feature type="transmembrane region" description="Helical" evidence="1">
    <location>
        <begin position="201"/>
        <end position="219"/>
    </location>
</feature>
<dbReference type="EMBL" id="CAFBMF010000011">
    <property type="protein sequence ID" value="CAB4890538.1"/>
    <property type="molecule type" value="Genomic_DNA"/>
</dbReference>
<evidence type="ECO:0000313" key="6">
    <source>
        <dbReference type="EMBL" id="CAB4890538.1"/>
    </source>
</evidence>
<feature type="transmembrane region" description="Helical" evidence="1">
    <location>
        <begin position="126"/>
        <end position="142"/>
    </location>
</feature>
<dbReference type="EMBL" id="CAFBPS010000009">
    <property type="protein sequence ID" value="CAB5021042.1"/>
    <property type="molecule type" value="Genomic_DNA"/>
</dbReference>
<evidence type="ECO:0000313" key="5">
    <source>
        <dbReference type="EMBL" id="CAB4856842.1"/>
    </source>
</evidence>
<name>A0A6J6VSE3_9ZZZZ</name>
<feature type="transmembrane region" description="Helical" evidence="1">
    <location>
        <begin position="399"/>
        <end position="418"/>
    </location>
</feature>
<keyword evidence="1" id="KW-1133">Transmembrane helix</keyword>
<feature type="transmembrane region" description="Helical" evidence="1">
    <location>
        <begin position="340"/>
        <end position="361"/>
    </location>
</feature>
<evidence type="ECO:0000256" key="1">
    <source>
        <dbReference type="SAM" id="Phobius"/>
    </source>
</evidence>
<evidence type="ECO:0000313" key="3">
    <source>
        <dbReference type="EMBL" id="CAB4773903.1"/>
    </source>
</evidence>